<dbReference type="AlphaFoldDB" id="A0A1C7EG67"/>
<feature type="transmembrane region" description="Helical" evidence="1">
    <location>
        <begin position="45"/>
        <end position="61"/>
    </location>
</feature>
<proteinExistence type="predicted"/>
<dbReference type="STRING" id="414778.BCM40_06630"/>
<dbReference type="EMBL" id="CP016543">
    <property type="protein sequence ID" value="ANU23063.1"/>
    <property type="molecule type" value="Genomic_DNA"/>
</dbReference>
<organism evidence="2 3">
    <name type="scientific">Planococcus donghaensis</name>
    <dbReference type="NCBI Taxonomy" id="414778"/>
    <lineage>
        <taxon>Bacteria</taxon>
        <taxon>Bacillati</taxon>
        <taxon>Bacillota</taxon>
        <taxon>Bacilli</taxon>
        <taxon>Bacillales</taxon>
        <taxon>Caryophanaceae</taxon>
        <taxon>Planococcus</taxon>
    </lineage>
</organism>
<gene>
    <name evidence="2" type="ORF">BCM40_06630</name>
</gene>
<keyword evidence="1" id="KW-0472">Membrane</keyword>
<sequence length="98" mass="11585">MEVWVPWLATLLFGYFAIISLYAGLKSYKNDEERGFDDAFYDGDGIFAIVGLFFAFVLWRSEKLFSARYQLIAFRIIAILIAFLMIGLIYLFWYLYFD</sequence>
<dbReference type="Proteomes" id="UP000092495">
    <property type="component" value="Chromosome"/>
</dbReference>
<name>A0A1C7EG67_9BACL</name>
<dbReference type="OrthoDB" id="2429160at2"/>
<evidence type="ECO:0000313" key="3">
    <source>
        <dbReference type="Proteomes" id="UP000092495"/>
    </source>
</evidence>
<reference evidence="2" key="1">
    <citation type="submission" date="2016-10" db="EMBL/GenBank/DDBJ databases">
        <authorList>
            <person name="See-Too W.S."/>
        </authorList>
    </citation>
    <scope>NUCLEOTIDE SEQUENCE</scope>
    <source>
        <strain evidence="2">DSM 22276</strain>
    </source>
</reference>
<protein>
    <submittedName>
        <fullName evidence="2">Uncharacterized protein</fullName>
    </submittedName>
</protein>
<evidence type="ECO:0000256" key="1">
    <source>
        <dbReference type="SAM" id="Phobius"/>
    </source>
</evidence>
<keyword evidence="1" id="KW-1133">Transmembrane helix</keyword>
<feature type="transmembrane region" description="Helical" evidence="1">
    <location>
        <begin position="7"/>
        <end position="25"/>
    </location>
</feature>
<dbReference type="KEGG" id="pdg:BCM40_06630"/>
<accession>A0A1C7EG67</accession>
<evidence type="ECO:0000313" key="2">
    <source>
        <dbReference type="EMBL" id="ANU23063.1"/>
    </source>
</evidence>
<keyword evidence="3" id="KW-1185">Reference proteome</keyword>
<feature type="transmembrane region" description="Helical" evidence="1">
    <location>
        <begin position="73"/>
        <end position="96"/>
    </location>
</feature>
<dbReference type="RefSeq" id="WP_065526112.1">
    <property type="nucleotide sequence ID" value="NZ_CP016543.2"/>
</dbReference>
<keyword evidence="1" id="KW-0812">Transmembrane</keyword>